<dbReference type="Pfam" id="PF01546">
    <property type="entry name" value="Peptidase_M20"/>
    <property type="match status" value="1"/>
</dbReference>
<keyword evidence="2" id="KW-1185">Reference proteome</keyword>
<dbReference type="STRING" id="592010.GCWU000182_001015"/>
<accession>W1Q349</accession>
<dbReference type="PANTHER" id="PTHR43808:SF31">
    <property type="entry name" value="N-ACETYL-L-CITRULLINE DEACETYLASE"/>
    <property type="match status" value="1"/>
</dbReference>
<dbReference type="RefSeq" id="WP_023391660.1">
    <property type="nucleotide sequence ID" value="NZ_KI535340.1"/>
</dbReference>
<dbReference type="Proteomes" id="UP000019050">
    <property type="component" value="Unassembled WGS sequence"/>
</dbReference>
<name>W1Q349_ABIDE</name>
<dbReference type="InterPro" id="IPR002933">
    <property type="entry name" value="Peptidase_M20"/>
</dbReference>
<dbReference type="InterPro" id="IPR050072">
    <property type="entry name" value="Peptidase_M20A"/>
</dbReference>
<reference evidence="1" key="1">
    <citation type="submission" date="2013-06" db="EMBL/GenBank/DDBJ databases">
        <authorList>
            <person name="Weinstock G."/>
            <person name="Sodergren E."/>
            <person name="Clifton S."/>
            <person name="Fulton L."/>
            <person name="Fulton B."/>
            <person name="Courtney L."/>
            <person name="Fronick C."/>
            <person name="Harrison M."/>
            <person name="Strong C."/>
            <person name="Farmer C."/>
            <person name="Delahaunty K."/>
            <person name="Markovic C."/>
            <person name="Hall O."/>
            <person name="Minx P."/>
            <person name="Tomlinson C."/>
            <person name="Mitreva M."/>
            <person name="Nelson J."/>
            <person name="Hou S."/>
            <person name="Wollam A."/>
            <person name="Pepin K.H."/>
            <person name="Johnson M."/>
            <person name="Bhonagiri V."/>
            <person name="Nash W.E."/>
            <person name="Warren W."/>
            <person name="Chinwalla A."/>
            <person name="Mardis E.R."/>
            <person name="Wilson R.K."/>
        </authorList>
    </citation>
    <scope>NUCLEOTIDE SEQUENCE [LARGE SCALE GENOMIC DNA]</scope>
    <source>
        <strain evidence="1">ATCC 49176</strain>
    </source>
</reference>
<dbReference type="Gene3D" id="3.40.630.10">
    <property type="entry name" value="Zn peptidases"/>
    <property type="match status" value="2"/>
</dbReference>
<dbReference type="GO" id="GO:0006526">
    <property type="term" value="P:L-arginine biosynthetic process"/>
    <property type="evidence" value="ECO:0007669"/>
    <property type="project" value="TreeGrafter"/>
</dbReference>
<dbReference type="HOGENOM" id="CLU_031786_0_0_9"/>
<protein>
    <submittedName>
        <fullName evidence="1">Beta-Ala-Xaa dipeptidase domain protein</fullName>
    </submittedName>
</protein>
<dbReference type="eggNOG" id="COG0624">
    <property type="taxonomic scope" value="Bacteria"/>
</dbReference>
<dbReference type="GeneID" id="84817556"/>
<sequence length="391" mass="43563">MTLKQIQALYDLLEDLLPQYWQDLAQLVAIPSVQGPAEPDAPYGPGPKAALDWVLDRAKAMGFETVNLDHKVGYAQWSPDPNQATSGAGYYGIFGHVDVVPAGQGWRQDPWTLRKNQAQGRYEGRGVLDNKGPILANLYALYALKCLGYHFRHPIRVVFGTNEETGFGCIQHYLAQEAAPLFGWTPDCKWPVVYGERGRLRLALSVDSDQVASLFDFVNAYLLTGTKDGRELGIAYEDQDFGRMMLRGYQLGLTQGRPWVAWSMAYPGACSQEEILAQIRTHLPEGALLEVLSHWAPVLKDKQSPYIEALQQVYNQVTGQALEPVTTTGGTYAKFVPNIVAYGPSFPGQRDIAHLPHEWLGIEDLETDLKIYSQALLALWQLEQEVEEASP</sequence>
<dbReference type="OrthoDB" id="9761532at2"/>
<comment type="caution">
    <text evidence="1">The sequence shown here is derived from an EMBL/GenBank/DDBJ whole genome shotgun (WGS) entry which is preliminary data.</text>
</comment>
<proteinExistence type="predicted"/>
<evidence type="ECO:0000313" key="2">
    <source>
        <dbReference type="Proteomes" id="UP000019050"/>
    </source>
</evidence>
<gene>
    <name evidence="1" type="ORF">GCWU000182_001015</name>
</gene>
<dbReference type="GO" id="GO:0008777">
    <property type="term" value="F:acetylornithine deacetylase activity"/>
    <property type="evidence" value="ECO:0007669"/>
    <property type="project" value="TreeGrafter"/>
</dbReference>
<organism evidence="1 2">
    <name type="scientific">Abiotrophia defectiva ATCC 49176</name>
    <dbReference type="NCBI Taxonomy" id="592010"/>
    <lineage>
        <taxon>Bacteria</taxon>
        <taxon>Bacillati</taxon>
        <taxon>Bacillota</taxon>
        <taxon>Bacilli</taxon>
        <taxon>Lactobacillales</taxon>
        <taxon>Aerococcaceae</taxon>
        <taxon>Abiotrophia</taxon>
    </lineage>
</organism>
<dbReference type="PANTHER" id="PTHR43808">
    <property type="entry name" value="ACETYLORNITHINE DEACETYLASE"/>
    <property type="match status" value="1"/>
</dbReference>
<dbReference type="AlphaFoldDB" id="W1Q349"/>
<dbReference type="EMBL" id="ACIN03000007">
    <property type="protein sequence ID" value="ESK65541.1"/>
    <property type="molecule type" value="Genomic_DNA"/>
</dbReference>
<dbReference type="SUPFAM" id="SSF53187">
    <property type="entry name" value="Zn-dependent exopeptidases"/>
    <property type="match status" value="1"/>
</dbReference>
<evidence type="ECO:0000313" key="1">
    <source>
        <dbReference type="EMBL" id="ESK65541.1"/>
    </source>
</evidence>